<dbReference type="InterPro" id="IPR016024">
    <property type="entry name" value="ARM-type_fold"/>
</dbReference>
<feature type="region of interest" description="Disordered" evidence="8">
    <location>
        <begin position="764"/>
        <end position="836"/>
    </location>
</feature>
<feature type="region of interest" description="Disordered" evidence="8">
    <location>
        <begin position="919"/>
        <end position="956"/>
    </location>
</feature>
<sequence length="1160" mass="129261">MQPQEITETAFELFTKQTLVLFQQKESEENWQKFEAQINKIHQITLGSYHISNFLYIMKTKLFKIIVQCLITERTRLARSAMNLVACLAECLGQDFNQLSELLLPSVLKLTTRANKVYVSSATATLKACVEYAGCYNLIPHLVEGMKNPSKSLRLAAVDVLGGVVYYGDAEQLHGYSNVIENTIATSALDSATEVRELTRSLFDNYKDKFPDRLPVFVSGLTEQVKKYLKVDTQKSFAISTRPIRREDFEEEPKKIFEKPIRVQEIEKAKLEQTLDKPVRIQTEQPERPINTRDIFGKPVAVTKEEPIHVLGKPIAVKPELTSVEKQDEKLSKRESKLPLREGSGLPQRIPVPHFDSSGPQRVAKAPLEQKSKLRPPQRVMSGELITEERQPLKSRSNSVKGGLSTAESIYKPKNTVKTIAQKWATITSPPKDKQINFQQLQFDASNSDWATRLLVYQQLEKYFQSVGSENIDYKSIPIERSFKIINIGLSDAHFKVVQSCLSCIPAFITSSDLPQAMLDQILPKVFYQAYLPKQKPGILEKSKVIIDMVRQMIPAQLLGQTIANALSSPALLPKVRYGCVGYLTSLEDFELTNLLSKPYSNRILIVACRIVVCKLVTFLSDNDAQTNKTLKLLFNRINLLLPQNFIYSASALTSSERRLLNNVLGREVEYYSSGRSTPGRNTPSPTGVDERQNIESPTKNRLSNSFVRPDSTNSEITERPRSNTPLQESKVDEIRKTFMGRSVTPPPTMNSFELEVVGKSISTEPISKSPDSKTISNEDEITPTENNITPTNATNIESKSVSPLSDTNVNNLDDELAPPGIDDNSTKDLEDEPVPENFVPPSIFGESVITSSGMHAAKNNESPNCNGKTTITPIDKDGRVENTTDIEVVVSESSTNEPALQKEVVIETQVLKESELPTISVSPSPIPSEPRYRKLSVSNNSSRRSSIKSGRSRSSSIGKATASFDVVLETLKTENADSQVIRSNIFQLITHMNQHVLGSDLATSSLLLKTVLGLEGKLNEQVYIEVGSAVDAFVAQFEAHFPPSTIMHCVVLSLDQDVSVKICFDIINRTIPKISLEDFAAFEQLVVSHIVKALNSSKSAIRKCAFDASFTLLQLKGEEWSEQFYKTVRAGAGVPRENVMRSMMATRLARIANNQNTSS</sequence>
<dbReference type="InterPro" id="IPR011989">
    <property type="entry name" value="ARM-like"/>
</dbReference>
<organism evidence="10 11">
    <name type="scientific">Boothiomyces macroporosus</name>
    <dbReference type="NCBI Taxonomy" id="261099"/>
    <lineage>
        <taxon>Eukaryota</taxon>
        <taxon>Fungi</taxon>
        <taxon>Fungi incertae sedis</taxon>
        <taxon>Chytridiomycota</taxon>
        <taxon>Chytridiomycota incertae sedis</taxon>
        <taxon>Chytridiomycetes</taxon>
        <taxon>Rhizophydiales</taxon>
        <taxon>Terramycetaceae</taxon>
        <taxon>Boothiomyces</taxon>
    </lineage>
</organism>
<feature type="compositionally biased region" description="Basic and acidic residues" evidence="8">
    <location>
        <begin position="323"/>
        <end position="340"/>
    </location>
</feature>
<evidence type="ECO:0000256" key="3">
    <source>
        <dbReference type="ARBA" id="ARBA00022618"/>
    </source>
</evidence>
<feature type="compositionally biased region" description="Polar residues" evidence="8">
    <location>
        <begin position="695"/>
        <end position="716"/>
    </location>
</feature>
<feature type="compositionally biased region" description="Low complexity" evidence="8">
    <location>
        <begin position="939"/>
        <end position="956"/>
    </location>
</feature>
<evidence type="ECO:0000313" key="11">
    <source>
        <dbReference type="Proteomes" id="UP001210925"/>
    </source>
</evidence>
<name>A0AAD5Y6R5_9FUNG</name>
<gene>
    <name evidence="10" type="ORF">HK103_004717</name>
</gene>
<feature type="compositionally biased region" description="Polar residues" evidence="8">
    <location>
        <begin position="674"/>
        <end position="686"/>
    </location>
</feature>
<feature type="compositionally biased region" description="Polar residues" evidence="8">
    <location>
        <begin position="799"/>
        <end position="812"/>
    </location>
</feature>
<dbReference type="Proteomes" id="UP001210925">
    <property type="component" value="Unassembled WGS sequence"/>
</dbReference>
<keyword evidence="6" id="KW-0206">Cytoskeleton</keyword>
<evidence type="ECO:0000256" key="4">
    <source>
        <dbReference type="ARBA" id="ARBA00022701"/>
    </source>
</evidence>
<feature type="domain" description="CLASP N-terminal" evidence="9">
    <location>
        <begin position="17"/>
        <end position="229"/>
    </location>
</feature>
<evidence type="ECO:0000256" key="8">
    <source>
        <dbReference type="SAM" id="MobiDB-lite"/>
    </source>
</evidence>
<dbReference type="EMBL" id="JADGKB010000004">
    <property type="protein sequence ID" value="KAJ3261766.1"/>
    <property type="molecule type" value="Genomic_DNA"/>
</dbReference>
<keyword evidence="5" id="KW-0498">Mitosis</keyword>
<dbReference type="PROSITE" id="PS50077">
    <property type="entry name" value="HEAT_REPEAT"/>
    <property type="match status" value="1"/>
</dbReference>
<evidence type="ECO:0000256" key="2">
    <source>
        <dbReference type="ARBA" id="ARBA00009549"/>
    </source>
</evidence>
<keyword evidence="5" id="KW-0131">Cell cycle</keyword>
<feature type="compositionally biased region" description="Polar residues" evidence="8">
    <location>
        <begin position="858"/>
        <end position="873"/>
    </location>
</feature>
<feature type="compositionally biased region" description="Low complexity" evidence="8">
    <location>
        <begin position="784"/>
        <end position="798"/>
    </location>
</feature>
<comment type="caution">
    <text evidence="10">The sequence shown here is derived from an EMBL/GenBank/DDBJ whole genome shotgun (WGS) entry which is preliminary data.</text>
</comment>
<evidence type="ECO:0000256" key="7">
    <source>
        <dbReference type="PROSITE-ProRule" id="PRU00103"/>
    </source>
</evidence>
<evidence type="ECO:0000256" key="1">
    <source>
        <dbReference type="ARBA" id="ARBA00004186"/>
    </source>
</evidence>
<accession>A0AAD5Y6R5</accession>
<keyword evidence="4" id="KW-0493">Microtubule</keyword>
<protein>
    <recommendedName>
        <fullName evidence="9">CLASP N-terminal domain-containing protein</fullName>
    </recommendedName>
</protein>
<evidence type="ECO:0000256" key="5">
    <source>
        <dbReference type="ARBA" id="ARBA00022776"/>
    </source>
</evidence>
<dbReference type="GO" id="GO:0051301">
    <property type="term" value="P:cell division"/>
    <property type="evidence" value="ECO:0007669"/>
    <property type="project" value="UniProtKB-KW"/>
</dbReference>
<comment type="subcellular location">
    <subcellularLocation>
        <location evidence="1">Cytoplasm</location>
        <location evidence="1">Cytoskeleton</location>
        <location evidence="1">Spindle</location>
    </subcellularLocation>
</comment>
<dbReference type="Pfam" id="PF12348">
    <property type="entry name" value="CLASP_N"/>
    <property type="match status" value="1"/>
</dbReference>
<dbReference type="GO" id="GO:0005874">
    <property type="term" value="C:microtubule"/>
    <property type="evidence" value="ECO:0007669"/>
    <property type="project" value="UniProtKB-KW"/>
</dbReference>
<evidence type="ECO:0000259" key="9">
    <source>
        <dbReference type="Pfam" id="PF12348"/>
    </source>
</evidence>
<reference evidence="10" key="1">
    <citation type="submission" date="2020-05" db="EMBL/GenBank/DDBJ databases">
        <title>Phylogenomic resolution of chytrid fungi.</title>
        <authorList>
            <person name="Stajich J.E."/>
            <person name="Amses K."/>
            <person name="Simmons R."/>
            <person name="Seto K."/>
            <person name="Myers J."/>
            <person name="Bonds A."/>
            <person name="Quandt C.A."/>
            <person name="Barry K."/>
            <person name="Liu P."/>
            <person name="Grigoriev I."/>
            <person name="Longcore J.E."/>
            <person name="James T.Y."/>
        </authorList>
    </citation>
    <scope>NUCLEOTIDE SEQUENCE</scope>
    <source>
        <strain evidence="10">PLAUS21</strain>
    </source>
</reference>
<evidence type="ECO:0000256" key="6">
    <source>
        <dbReference type="ARBA" id="ARBA00023212"/>
    </source>
</evidence>
<dbReference type="InterPro" id="IPR021133">
    <property type="entry name" value="HEAT_type_2"/>
</dbReference>
<keyword evidence="3" id="KW-0132">Cell division</keyword>
<dbReference type="AlphaFoldDB" id="A0AAD5Y6R5"/>
<comment type="similarity">
    <text evidence="2">Belongs to the CLASP family.</text>
</comment>
<dbReference type="GO" id="GO:0005819">
    <property type="term" value="C:spindle"/>
    <property type="evidence" value="ECO:0007669"/>
    <property type="project" value="UniProtKB-SubCell"/>
</dbReference>
<feature type="repeat" description="HEAT" evidence="7">
    <location>
        <begin position="138"/>
        <end position="176"/>
    </location>
</feature>
<dbReference type="SUPFAM" id="SSF48371">
    <property type="entry name" value="ARM repeat"/>
    <property type="match status" value="1"/>
</dbReference>
<dbReference type="Gene3D" id="1.25.10.10">
    <property type="entry name" value="Leucine-rich Repeat Variant"/>
    <property type="match status" value="2"/>
</dbReference>
<feature type="region of interest" description="Disordered" evidence="8">
    <location>
        <begin position="672"/>
        <end position="734"/>
    </location>
</feature>
<keyword evidence="11" id="KW-1185">Reference proteome</keyword>
<proteinExistence type="inferred from homology"/>
<keyword evidence="6" id="KW-0963">Cytoplasm</keyword>
<dbReference type="InterPro" id="IPR024395">
    <property type="entry name" value="CLASP_N_dom"/>
</dbReference>
<evidence type="ECO:0000313" key="10">
    <source>
        <dbReference type="EMBL" id="KAJ3261766.1"/>
    </source>
</evidence>
<feature type="region of interest" description="Disordered" evidence="8">
    <location>
        <begin position="321"/>
        <end position="362"/>
    </location>
</feature>
<feature type="region of interest" description="Disordered" evidence="8">
    <location>
        <begin position="858"/>
        <end position="877"/>
    </location>
</feature>